<dbReference type="RefSeq" id="WP_173211784.1">
    <property type="nucleotide sequence ID" value="NZ_CP053921.1"/>
</dbReference>
<protein>
    <submittedName>
        <fullName evidence="2">Uncharacterized protein</fullName>
    </submittedName>
</protein>
<keyword evidence="1" id="KW-0812">Transmembrane</keyword>
<keyword evidence="1" id="KW-0472">Membrane</keyword>
<proteinExistence type="predicted"/>
<reference evidence="2 3" key="1">
    <citation type="submission" date="2020-05" db="EMBL/GenBank/DDBJ databases">
        <title>Erythrobacter mangrovi sp. nov., isolated from rhizosphere soil of mangrove plant (Kandelia candel).</title>
        <authorList>
            <person name="Ye Y.H."/>
        </authorList>
    </citation>
    <scope>NUCLEOTIDE SEQUENCE [LARGE SCALE GENOMIC DNA]</scope>
    <source>
        <strain evidence="2 3">EB310</strain>
    </source>
</reference>
<keyword evidence="3" id="KW-1185">Reference proteome</keyword>
<feature type="transmembrane region" description="Helical" evidence="1">
    <location>
        <begin position="92"/>
        <end position="117"/>
    </location>
</feature>
<dbReference type="Proteomes" id="UP000504693">
    <property type="component" value="Chromosome"/>
</dbReference>
<organism evidence="2 3">
    <name type="scientific">Erythrobacter mangrovi</name>
    <dbReference type="NCBI Taxonomy" id="2739433"/>
    <lineage>
        <taxon>Bacteria</taxon>
        <taxon>Pseudomonadati</taxon>
        <taxon>Pseudomonadota</taxon>
        <taxon>Alphaproteobacteria</taxon>
        <taxon>Sphingomonadales</taxon>
        <taxon>Erythrobacteraceae</taxon>
        <taxon>Erythrobacter/Porphyrobacter group</taxon>
        <taxon>Erythrobacter</taxon>
    </lineage>
</organism>
<evidence type="ECO:0000313" key="2">
    <source>
        <dbReference type="EMBL" id="QKG69897.1"/>
    </source>
</evidence>
<gene>
    <name evidence="2" type="ORF">HQR01_00095</name>
</gene>
<name>A0A7D4AS69_9SPHN</name>
<evidence type="ECO:0000313" key="3">
    <source>
        <dbReference type="Proteomes" id="UP000504693"/>
    </source>
</evidence>
<dbReference type="AlphaFoldDB" id="A0A7D4AS69"/>
<feature type="transmembrane region" description="Helical" evidence="1">
    <location>
        <begin position="50"/>
        <end position="71"/>
    </location>
</feature>
<dbReference type="KEGG" id="emv:HQR01_00095"/>
<keyword evidence="1" id="KW-1133">Transmembrane helix</keyword>
<accession>A0A7D4AS69</accession>
<dbReference type="EMBL" id="CP053921">
    <property type="protein sequence ID" value="QKG69897.1"/>
    <property type="molecule type" value="Genomic_DNA"/>
</dbReference>
<evidence type="ECO:0000256" key="1">
    <source>
        <dbReference type="SAM" id="Phobius"/>
    </source>
</evidence>
<feature type="transmembrane region" description="Helical" evidence="1">
    <location>
        <begin position="137"/>
        <end position="161"/>
    </location>
</feature>
<sequence>METVKIVGFATLAAVVYGILHDQVTAHVCVEYFTIAHPPIFPTDSPFLLAIGWGFIATWWVGLPLGILLAATARIGRNGKLGLIQLRRPITLLMAVSGCAALLSGFLGASLVAMQLIDLPGDWGTVIPISQWPAFAFAVWAHSASYLVGTLGGLVVIASTLKHRLGS</sequence>